<protein>
    <submittedName>
        <fullName evidence="1">Twin-arginine translocation signal domain-containing protein</fullName>
    </submittedName>
</protein>
<comment type="caution">
    <text evidence="1">The sequence shown here is derived from an EMBL/GenBank/DDBJ whole genome shotgun (WGS) entry which is preliminary data.</text>
</comment>
<dbReference type="InterPro" id="IPR019546">
    <property type="entry name" value="TAT_signal_bac_arc"/>
</dbReference>
<organism evidence="1 2">
    <name type="scientific">Prosthecobacter fluviatilis</name>
    <dbReference type="NCBI Taxonomy" id="445931"/>
    <lineage>
        <taxon>Bacteria</taxon>
        <taxon>Pseudomonadati</taxon>
        <taxon>Verrucomicrobiota</taxon>
        <taxon>Verrucomicrobiia</taxon>
        <taxon>Verrucomicrobiales</taxon>
        <taxon>Verrucomicrobiaceae</taxon>
        <taxon>Prosthecobacter</taxon>
    </lineage>
</organism>
<reference evidence="2" key="1">
    <citation type="journal article" date="2019" name="Int. J. Syst. Evol. Microbiol.">
        <title>The Global Catalogue of Microorganisms (GCM) 10K type strain sequencing project: providing services to taxonomists for standard genome sequencing and annotation.</title>
        <authorList>
            <consortium name="The Broad Institute Genomics Platform"/>
            <consortium name="The Broad Institute Genome Sequencing Center for Infectious Disease"/>
            <person name="Wu L."/>
            <person name="Ma J."/>
        </authorList>
    </citation>
    <scope>NUCLEOTIDE SEQUENCE [LARGE SCALE GENOMIC DNA]</scope>
    <source>
        <strain evidence="2">CGMCC 4.1469</strain>
    </source>
</reference>
<accession>A0ABW0KZR7</accession>
<keyword evidence="2" id="KW-1185">Reference proteome</keyword>
<proteinExistence type="predicted"/>
<dbReference type="Proteomes" id="UP001596052">
    <property type="component" value="Unassembled WGS sequence"/>
</dbReference>
<dbReference type="EMBL" id="JBHSMQ010000015">
    <property type="protein sequence ID" value="MFC5458017.1"/>
    <property type="molecule type" value="Genomic_DNA"/>
</dbReference>
<dbReference type="RefSeq" id="WP_377171932.1">
    <property type="nucleotide sequence ID" value="NZ_JBHSMQ010000015.1"/>
</dbReference>
<dbReference type="NCBIfam" id="TIGR01409">
    <property type="entry name" value="TAT_signal_seq"/>
    <property type="match status" value="1"/>
</dbReference>
<sequence>MNRRDFLSRSAQAATAGLPGPAFGAISPATSETLVQQLYGSMGETQR</sequence>
<name>A0ABW0KZR7_9BACT</name>
<evidence type="ECO:0000313" key="1">
    <source>
        <dbReference type="EMBL" id="MFC5458017.1"/>
    </source>
</evidence>
<gene>
    <name evidence="1" type="ORF">ACFQDI_24315</name>
</gene>
<evidence type="ECO:0000313" key="2">
    <source>
        <dbReference type="Proteomes" id="UP001596052"/>
    </source>
</evidence>